<proteinExistence type="predicted"/>
<dbReference type="AlphaFoldDB" id="A0AAD6RKM2"/>
<name>A0AAD6RKM2_9ROSI</name>
<sequence length="61" mass="7004">MESEGAIKIMSRGEIQAPVTKYHDEFDFSHGGRAREIMRRHRVSEEIASVKVCLLNQTNFP</sequence>
<protein>
    <submittedName>
        <fullName evidence="1">Uncharacterized protein</fullName>
    </submittedName>
</protein>
<gene>
    <name evidence="1" type="ORF">NC653_001101</name>
</gene>
<organism evidence="1 2">
    <name type="scientific">Populus alba x Populus x berolinensis</name>
    <dbReference type="NCBI Taxonomy" id="444605"/>
    <lineage>
        <taxon>Eukaryota</taxon>
        <taxon>Viridiplantae</taxon>
        <taxon>Streptophyta</taxon>
        <taxon>Embryophyta</taxon>
        <taxon>Tracheophyta</taxon>
        <taxon>Spermatophyta</taxon>
        <taxon>Magnoliopsida</taxon>
        <taxon>eudicotyledons</taxon>
        <taxon>Gunneridae</taxon>
        <taxon>Pentapetalae</taxon>
        <taxon>rosids</taxon>
        <taxon>fabids</taxon>
        <taxon>Malpighiales</taxon>
        <taxon>Salicaceae</taxon>
        <taxon>Saliceae</taxon>
        <taxon>Populus</taxon>
    </lineage>
</organism>
<dbReference type="Proteomes" id="UP001164929">
    <property type="component" value="Chromosome 1"/>
</dbReference>
<dbReference type="EMBL" id="JAQIZT010000001">
    <property type="protein sequence ID" value="KAJ7010546.1"/>
    <property type="molecule type" value="Genomic_DNA"/>
</dbReference>
<reference evidence="1 2" key="1">
    <citation type="journal article" date="2023" name="Mol. Ecol. Resour.">
        <title>Chromosome-level genome assembly of a triploid poplar Populus alba 'Berolinensis'.</title>
        <authorList>
            <person name="Chen S."/>
            <person name="Yu Y."/>
            <person name="Wang X."/>
            <person name="Wang S."/>
            <person name="Zhang T."/>
            <person name="Zhou Y."/>
            <person name="He R."/>
            <person name="Meng N."/>
            <person name="Wang Y."/>
            <person name="Liu W."/>
            <person name="Liu Z."/>
            <person name="Liu J."/>
            <person name="Guo Q."/>
            <person name="Huang H."/>
            <person name="Sederoff R.R."/>
            <person name="Wang G."/>
            <person name="Qu G."/>
            <person name="Chen S."/>
        </authorList>
    </citation>
    <scope>NUCLEOTIDE SEQUENCE [LARGE SCALE GENOMIC DNA]</scope>
    <source>
        <strain evidence="1">SC-2020</strain>
    </source>
</reference>
<comment type="caution">
    <text evidence="1">The sequence shown here is derived from an EMBL/GenBank/DDBJ whole genome shotgun (WGS) entry which is preliminary data.</text>
</comment>
<keyword evidence="2" id="KW-1185">Reference proteome</keyword>
<accession>A0AAD6RKM2</accession>
<evidence type="ECO:0000313" key="2">
    <source>
        <dbReference type="Proteomes" id="UP001164929"/>
    </source>
</evidence>
<evidence type="ECO:0000313" key="1">
    <source>
        <dbReference type="EMBL" id="KAJ7010546.1"/>
    </source>
</evidence>